<comment type="caution">
    <text evidence="2">The sequence shown here is derived from an EMBL/GenBank/DDBJ whole genome shotgun (WGS) entry which is preliminary data.</text>
</comment>
<reference evidence="3" key="1">
    <citation type="journal article" date="2019" name="Int. J. Syst. Evol. Microbiol.">
        <title>The Global Catalogue of Microorganisms (GCM) 10K type strain sequencing project: providing services to taxonomists for standard genome sequencing and annotation.</title>
        <authorList>
            <consortium name="The Broad Institute Genomics Platform"/>
            <consortium name="The Broad Institute Genome Sequencing Center for Infectious Disease"/>
            <person name="Wu L."/>
            <person name="Ma J."/>
        </authorList>
    </citation>
    <scope>NUCLEOTIDE SEQUENCE [LARGE SCALE GENOMIC DNA]</scope>
    <source>
        <strain evidence="3">CCM 8927</strain>
    </source>
</reference>
<gene>
    <name evidence="2" type="ORF">ACFQAV_04780</name>
</gene>
<name>A0ABW1RJ92_9LACO</name>
<protein>
    <submittedName>
        <fullName evidence="2">Uncharacterized protein</fullName>
    </submittedName>
</protein>
<evidence type="ECO:0000313" key="2">
    <source>
        <dbReference type="EMBL" id="MFC6176140.1"/>
    </source>
</evidence>
<evidence type="ECO:0000256" key="1">
    <source>
        <dbReference type="SAM" id="MobiDB-lite"/>
    </source>
</evidence>
<dbReference type="Proteomes" id="UP001596288">
    <property type="component" value="Unassembled WGS sequence"/>
</dbReference>
<proteinExistence type="predicted"/>
<evidence type="ECO:0000313" key="3">
    <source>
        <dbReference type="Proteomes" id="UP001596288"/>
    </source>
</evidence>
<organism evidence="2 3">
    <name type="scientific">Companilactobacillus huachuanensis</name>
    <dbReference type="NCBI Taxonomy" id="2559914"/>
    <lineage>
        <taxon>Bacteria</taxon>
        <taxon>Bacillati</taxon>
        <taxon>Bacillota</taxon>
        <taxon>Bacilli</taxon>
        <taxon>Lactobacillales</taxon>
        <taxon>Lactobacillaceae</taxon>
        <taxon>Companilactobacillus</taxon>
    </lineage>
</organism>
<dbReference type="EMBL" id="JBHSSF010000011">
    <property type="protein sequence ID" value="MFC6176140.1"/>
    <property type="molecule type" value="Genomic_DNA"/>
</dbReference>
<feature type="region of interest" description="Disordered" evidence="1">
    <location>
        <begin position="126"/>
        <end position="167"/>
    </location>
</feature>
<sequence length="167" mass="18467">MQSFVSNNIPYTIANVSVNQVLHGDSSQQDKTIRVMFLGGNITKKEMLAPVADKGFMDISKEDATSDEVVTIEYGNNRLPKAGEKIAIIISKAPKGANNIPGEFWTINFADKSTFFQDEDGQYRRIPEAKSFGGGSNKKSGGHSENEWNEKDDKKMNDGMNELINSK</sequence>
<feature type="compositionally biased region" description="Basic and acidic residues" evidence="1">
    <location>
        <begin position="142"/>
        <end position="157"/>
    </location>
</feature>
<dbReference type="RefSeq" id="WP_137610427.1">
    <property type="nucleotide sequence ID" value="NZ_BJDF01000002.1"/>
</dbReference>
<accession>A0ABW1RJ92</accession>
<keyword evidence="3" id="KW-1185">Reference proteome</keyword>